<evidence type="ECO:0000313" key="2">
    <source>
        <dbReference type="Proteomes" id="UP000250275"/>
    </source>
</evidence>
<organism evidence="1 2">
    <name type="scientific">Eufriesea mexicana</name>
    <dbReference type="NCBI Taxonomy" id="516756"/>
    <lineage>
        <taxon>Eukaryota</taxon>
        <taxon>Metazoa</taxon>
        <taxon>Ecdysozoa</taxon>
        <taxon>Arthropoda</taxon>
        <taxon>Hexapoda</taxon>
        <taxon>Insecta</taxon>
        <taxon>Pterygota</taxon>
        <taxon>Neoptera</taxon>
        <taxon>Endopterygota</taxon>
        <taxon>Hymenoptera</taxon>
        <taxon>Apocrita</taxon>
        <taxon>Aculeata</taxon>
        <taxon>Apoidea</taxon>
        <taxon>Anthophila</taxon>
        <taxon>Apidae</taxon>
        <taxon>Eufriesea</taxon>
    </lineage>
</organism>
<accession>A0A310S8L7</accession>
<dbReference type="Proteomes" id="UP000250275">
    <property type="component" value="Unassembled WGS sequence"/>
</dbReference>
<gene>
    <name evidence="1" type="ORF">WN48_00469</name>
</gene>
<name>A0A310S8L7_9HYME</name>
<protein>
    <submittedName>
        <fullName evidence="1">Uncharacterized protein</fullName>
    </submittedName>
</protein>
<dbReference type="AlphaFoldDB" id="A0A310S8L7"/>
<dbReference type="EMBL" id="KQ770178">
    <property type="protein sequence ID" value="OAD52671.1"/>
    <property type="molecule type" value="Genomic_DNA"/>
</dbReference>
<keyword evidence="2" id="KW-1185">Reference proteome</keyword>
<reference evidence="1 2" key="1">
    <citation type="submission" date="2015-07" db="EMBL/GenBank/DDBJ databases">
        <title>The genome of Eufriesea mexicana.</title>
        <authorList>
            <person name="Pan H."/>
            <person name="Kapheim K."/>
        </authorList>
    </citation>
    <scope>NUCLEOTIDE SEQUENCE [LARGE SCALE GENOMIC DNA]</scope>
    <source>
        <strain evidence="1">0111107269</strain>
        <tissue evidence="1">Whole body</tissue>
    </source>
</reference>
<sequence>MKVTHAMPLDYVESQCLRFLRYASDMRMSVESTRNVLACFVIVIILDARVRSHR</sequence>
<proteinExistence type="predicted"/>
<evidence type="ECO:0000313" key="1">
    <source>
        <dbReference type="EMBL" id="OAD52671.1"/>
    </source>
</evidence>